<comment type="caution">
    <text evidence="2">The sequence shown here is derived from an EMBL/GenBank/DDBJ whole genome shotgun (WGS) entry which is preliminary data.</text>
</comment>
<organism evidence="2 3">
    <name type="scientific">Paenibacillus anseongense</name>
    <dbReference type="NCBI Taxonomy" id="2682845"/>
    <lineage>
        <taxon>Bacteria</taxon>
        <taxon>Bacillati</taxon>
        <taxon>Bacillota</taxon>
        <taxon>Bacilli</taxon>
        <taxon>Bacillales</taxon>
        <taxon>Paenibacillaceae</taxon>
        <taxon>Paenibacillus</taxon>
    </lineage>
</organism>
<proteinExistence type="predicted"/>
<evidence type="ECO:0000259" key="1">
    <source>
        <dbReference type="Pfam" id="PF06877"/>
    </source>
</evidence>
<evidence type="ECO:0000313" key="2">
    <source>
        <dbReference type="EMBL" id="MVQ33219.1"/>
    </source>
</evidence>
<dbReference type="EMBL" id="WSEM01000002">
    <property type="protein sequence ID" value="MVQ33219.1"/>
    <property type="molecule type" value="Genomic_DNA"/>
</dbReference>
<dbReference type="Pfam" id="PF06877">
    <property type="entry name" value="RraB"/>
    <property type="match status" value="1"/>
</dbReference>
<accession>A0ABW9TZF7</accession>
<dbReference type="PROSITE" id="PS51257">
    <property type="entry name" value="PROKAR_LIPOPROTEIN"/>
    <property type="match status" value="1"/>
</dbReference>
<evidence type="ECO:0000313" key="3">
    <source>
        <dbReference type="Proteomes" id="UP000467637"/>
    </source>
</evidence>
<keyword evidence="3" id="KW-1185">Reference proteome</keyword>
<reference evidence="2 3" key="1">
    <citation type="submission" date="2019-12" db="EMBL/GenBank/DDBJ databases">
        <authorList>
            <person name="Huq M.A."/>
        </authorList>
    </citation>
    <scope>NUCLEOTIDE SEQUENCE [LARGE SCALE GENOMIC DNA]</scope>
    <source>
        <strain evidence="2 3">MAH-34</strain>
    </source>
</reference>
<dbReference type="Gene3D" id="3.30.70.970">
    <property type="entry name" value="RraB-like"/>
    <property type="match status" value="1"/>
</dbReference>
<sequence length="144" mass="16342">MIKTIRFIYAVCIITLLVGCQSIVSEDSYFNDSADRQNLESLERSGVDLAQKHNVDFQIAIRDEISGKKVKQMMMDKNFTCSLEKDFEGNQWTCTCSQEMPLELNAIVEIQKMINKEAKKYGGYSDGWGVMVKPAIATKNKEVN</sequence>
<dbReference type="InterPro" id="IPR009671">
    <property type="entry name" value="RraB_dom"/>
</dbReference>
<name>A0ABW9TZF7_9BACL</name>
<protein>
    <submittedName>
        <fullName evidence="2">Ribonuclease E inhibitor RraB</fullName>
    </submittedName>
</protein>
<dbReference type="Proteomes" id="UP000467637">
    <property type="component" value="Unassembled WGS sequence"/>
</dbReference>
<dbReference type="SUPFAM" id="SSF89946">
    <property type="entry name" value="Hypothetical protein VC0424"/>
    <property type="match status" value="1"/>
</dbReference>
<feature type="domain" description="Regulator of ribonuclease activity B" evidence="1">
    <location>
        <begin position="34"/>
        <end position="130"/>
    </location>
</feature>
<gene>
    <name evidence="2" type="ORF">GON05_01010</name>
</gene>
<dbReference type="InterPro" id="IPR036701">
    <property type="entry name" value="RraB-like_sf"/>
</dbReference>